<evidence type="ECO:0000313" key="1">
    <source>
        <dbReference type="EMBL" id="AOT59717.1"/>
    </source>
</evidence>
<sequence>MTGHRQEYESVPHTDAIAHVPLLLIGPVHLHLGPDALVAPIKGSLTATVRYNLDIPALSIGGAAGPQAHEELLRSTFGSVD</sequence>
<dbReference type="KEGG" id="srn:A4G23_02560"/>
<protein>
    <submittedName>
        <fullName evidence="1">Uncharacterized protein</fullName>
    </submittedName>
</protein>
<name>A0A1D8G2N4_9ACTN</name>
<reference evidence="1 2" key="1">
    <citation type="submission" date="2016-09" db="EMBL/GenBank/DDBJ databases">
        <title>Streptomyces rubrolavendulae MJM4426 Genome sequencing and assembly.</title>
        <authorList>
            <person name="Kim J.-G."/>
        </authorList>
    </citation>
    <scope>NUCLEOTIDE SEQUENCE [LARGE SCALE GENOMIC DNA]</scope>
    <source>
        <strain evidence="1 2">MJM4426</strain>
    </source>
</reference>
<evidence type="ECO:0000313" key="2">
    <source>
        <dbReference type="Proteomes" id="UP000095349"/>
    </source>
</evidence>
<organism evidence="1 2">
    <name type="scientific">Streptomyces rubrolavendulae</name>
    <dbReference type="NCBI Taxonomy" id="285473"/>
    <lineage>
        <taxon>Bacteria</taxon>
        <taxon>Bacillati</taxon>
        <taxon>Actinomycetota</taxon>
        <taxon>Actinomycetes</taxon>
        <taxon>Kitasatosporales</taxon>
        <taxon>Streptomycetaceae</taxon>
        <taxon>Streptomyces</taxon>
    </lineage>
</organism>
<dbReference type="STRING" id="285473.A4G23_02560"/>
<accession>A0A1D8G2N4</accession>
<dbReference type="GeneID" id="33068233"/>
<dbReference type="AlphaFoldDB" id="A0A1D8G2N4"/>
<gene>
    <name evidence="1" type="ORF">A4G23_02560</name>
</gene>
<keyword evidence="2" id="KW-1185">Reference proteome</keyword>
<proteinExistence type="predicted"/>
<dbReference type="Proteomes" id="UP000095349">
    <property type="component" value="Chromosome"/>
</dbReference>
<dbReference type="EMBL" id="CP017316">
    <property type="protein sequence ID" value="AOT59717.1"/>
    <property type="molecule type" value="Genomic_DNA"/>
</dbReference>